<evidence type="ECO:0008006" key="16">
    <source>
        <dbReference type="Google" id="ProtNLM"/>
    </source>
</evidence>
<evidence type="ECO:0000256" key="9">
    <source>
        <dbReference type="ARBA" id="ARBA00022984"/>
    </source>
</evidence>
<feature type="domain" description="Penicillin-binding protein transpeptidase" evidence="13">
    <location>
        <begin position="96"/>
        <end position="434"/>
    </location>
</feature>
<dbReference type="AlphaFoldDB" id="A0A382AJK8"/>
<dbReference type="Pfam" id="PF03717">
    <property type="entry name" value="PBP_dimer"/>
    <property type="match status" value="1"/>
</dbReference>
<keyword evidence="12" id="KW-0961">Cell wall biogenesis/degradation</keyword>
<dbReference type="InterPro" id="IPR012338">
    <property type="entry name" value="Beta-lactam/transpept-like"/>
</dbReference>
<keyword evidence="3" id="KW-1003">Cell membrane</keyword>
<keyword evidence="5" id="KW-0645">Protease</keyword>
<sequence length="440" mass="48741">FSHVIGYLGPVSLEEKEDSEQFPYPLSFKTGKTGVEKVYEGLMRGEVGYKTVEVDVYGQEIRELERMVPKKAHDLYLSLDKDLQKLARNELAGRKGAVVAIDPNNGLIKTLVSSPDFNPNIFNRSESGQVNDILKSIDSPIFNRAISGNYPPASTLKPFIGLLGIKEGIIDWASTIQDDGFFQINGQGRKYRGWKEEGHGKVNLQKSIVESSDVFYYNLASQLPIESISSFLKLFGFGSKTGIDLYAETEGILPSRKWKLGAIGESWFVGDTINVGIGQGYISCSPIQLAVAMSILATRGKAYKPRVIERIDEIFTEPELIYKVELSSEKNWKKLEDSMSLVVSSWNGTAHNLTEFGKVKIAGKTGTAQIKSLTDEVLTVKEEYEDIREEETSRDHALFIGYGPIPEPKLAVVVIVENGESGSIIAAPIAQKLIDLYLEE</sequence>
<evidence type="ECO:0000313" key="15">
    <source>
        <dbReference type="EMBL" id="SVB01765.1"/>
    </source>
</evidence>
<dbReference type="PANTHER" id="PTHR30627:SF2">
    <property type="entry name" value="PEPTIDOGLYCAN D,D-TRANSPEPTIDASE MRDA"/>
    <property type="match status" value="1"/>
</dbReference>
<organism evidence="15">
    <name type="scientific">marine metagenome</name>
    <dbReference type="NCBI Taxonomy" id="408172"/>
    <lineage>
        <taxon>unclassified sequences</taxon>
        <taxon>metagenomes</taxon>
        <taxon>ecological metagenomes</taxon>
    </lineage>
</organism>
<dbReference type="EMBL" id="UINC01025697">
    <property type="protein sequence ID" value="SVB01765.1"/>
    <property type="molecule type" value="Genomic_DNA"/>
</dbReference>
<evidence type="ECO:0000256" key="4">
    <source>
        <dbReference type="ARBA" id="ARBA00022519"/>
    </source>
</evidence>
<evidence type="ECO:0000256" key="6">
    <source>
        <dbReference type="ARBA" id="ARBA00022692"/>
    </source>
</evidence>
<dbReference type="GO" id="GO:0071972">
    <property type="term" value="F:peptidoglycan L,D-transpeptidase activity"/>
    <property type="evidence" value="ECO:0007669"/>
    <property type="project" value="TreeGrafter"/>
</dbReference>
<keyword evidence="7" id="KW-0378">Hydrolase</keyword>
<dbReference type="GO" id="GO:0006508">
    <property type="term" value="P:proteolysis"/>
    <property type="evidence" value="ECO:0007669"/>
    <property type="project" value="UniProtKB-KW"/>
</dbReference>
<keyword evidence="4" id="KW-0997">Cell inner membrane</keyword>
<name>A0A382AJK8_9ZZZZ</name>
<evidence type="ECO:0000256" key="1">
    <source>
        <dbReference type="ARBA" id="ARBA00004167"/>
    </source>
</evidence>
<evidence type="ECO:0000256" key="5">
    <source>
        <dbReference type="ARBA" id="ARBA00022670"/>
    </source>
</evidence>
<evidence type="ECO:0000256" key="11">
    <source>
        <dbReference type="ARBA" id="ARBA00023136"/>
    </source>
</evidence>
<feature type="non-terminal residue" evidence="15">
    <location>
        <position position="1"/>
    </location>
</feature>
<keyword evidence="9" id="KW-0573">Peptidoglycan synthesis</keyword>
<evidence type="ECO:0000256" key="7">
    <source>
        <dbReference type="ARBA" id="ARBA00022801"/>
    </source>
</evidence>
<dbReference type="GO" id="GO:0008658">
    <property type="term" value="F:penicillin binding"/>
    <property type="evidence" value="ECO:0007669"/>
    <property type="project" value="InterPro"/>
</dbReference>
<evidence type="ECO:0000256" key="12">
    <source>
        <dbReference type="ARBA" id="ARBA00023316"/>
    </source>
</evidence>
<dbReference type="GO" id="GO:0009252">
    <property type="term" value="P:peptidoglycan biosynthetic process"/>
    <property type="evidence" value="ECO:0007669"/>
    <property type="project" value="UniProtKB-KW"/>
</dbReference>
<keyword evidence="10" id="KW-1133">Transmembrane helix</keyword>
<accession>A0A382AJK8</accession>
<dbReference type="Gene3D" id="3.40.710.10">
    <property type="entry name" value="DD-peptidase/beta-lactamase superfamily"/>
    <property type="match status" value="1"/>
</dbReference>
<feature type="domain" description="Penicillin-binding protein dimerisation" evidence="14">
    <location>
        <begin position="1"/>
        <end position="64"/>
    </location>
</feature>
<keyword evidence="6" id="KW-0812">Transmembrane</keyword>
<evidence type="ECO:0000256" key="10">
    <source>
        <dbReference type="ARBA" id="ARBA00022989"/>
    </source>
</evidence>
<evidence type="ECO:0000256" key="2">
    <source>
        <dbReference type="ARBA" id="ARBA00004236"/>
    </source>
</evidence>
<protein>
    <recommendedName>
        <fullName evidence="16">Penicillin-binding protein 2</fullName>
    </recommendedName>
</protein>
<keyword evidence="8" id="KW-0133">Cell shape</keyword>
<proteinExistence type="predicted"/>
<evidence type="ECO:0000259" key="13">
    <source>
        <dbReference type="Pfam" id="PF00905"/>
    </source>
</evidence>
<evidence type="ECO:0000256" key="3">
    <source>
        <dbReference type="ARBA" id="ARBA00022475"/>
    </source>
</evidence>
<dbReference type="GO" id="GO:0009002">
    <property type="term" value="F:serine-type D-Ala-D-Ala carboxypeptidase activity"/>
    <property type="evidence" value="ECO:0007669"/>
    <property type="project" value="InterPro"/>
</dbReference>
<dbReference type="InterPro" id="IPR017790">
    <property type="entry name" value="Penicillin-binding_protein_2"/>
</dbReference>
<reference evidence="15" key="1">
    <citation type="submission" date="2018-05" db="EMBL/GenBank/DDBJ databases">
        <authorList>
            <person name="Lanie J.A."/>
            <person name="Ng W.-L."/>
            <person name="Kazmierczak K.M."/>
            <person name="Andrzejewski T.M."/>
            <person name="Davidsen T.M."/>
            <person name="Wayne K.J."/>
            <person name="Tettelin H."/>
            <person name="Glass J.I."/>
            <person name="Rusch D."/>
            <person name="Podicherti R."/>
            <person name="Tsui H.-C.T."/>
            <person name="Winkler M.E."/>
        </authorList>
    </citation>
    <scope>NUCLEOTIDE SEQUENCE</scope>
</reference>
<evidence type="ECO:0000256" key="8">
    <source>
        <dbReference type="ARBA" id="ARBA00022960"/>
    </source>
</evidence>
<dbReference type="InterPro" id="IPR001460">
    <property type="entry name" value="PCN-bd_Tpept"/>
</dbReference>
<dbReference type="InterPro" id="IPR005311">
    <property type="entry name" value="PBP_dimer"/>
</dbReference>
<dbReference type="Gene3D" id="3.90.1310.10">
    <property type="entry name" value="Penicillin-binding protein 2a (Domain 2)"/>
    <property type="match status" value="1"/>
</dbReference>
<dbReference type="GO" id="GO:0008360">
    <property type="term" value="P:regulation of cell shape"/>
    <property type="evidence" value="ECO:0007669"/>
    <property type="project" value="UniProtKB-KW"/>
</dbReference>
<dbReference type="GO" id="GO:0071555">
    <property type="term" value="P:cell wall organization"/>
    <property type="evidence" value="ECO:0007669"/>
    <property type="project" value="UniProtKB-KW"/>
</dbReference>
<dbReference type="NCBIfam" id="TIGR03423">
    <property type="entry name" value="pbp2_mrdA"/>
    <property type="match status" value="1"/>
</dbReference>
<gene>
    <name evidence="15" type="ORF">METZ01_LOCUS154619</name>
</gene>
<dbReference type="PANTHER" id="PTHR30627">
    <property type="entry name" value="PEPTIDOGLYCAN D,D-TRANSPEPTIDASE"/>
    <property type="match status" value="1"/>
</dbReference>
<dbReference type="InterPro" id="IPR050515">
    <property type="entry name" value="Beta-lactam/transpept"/>
</dbReference>
<dbReference type="InterPro" id="IPR036138">
    <property type="entry name" value="PBP_dimer_sf"/>
</dbReference>
<dbReference type="SUPFAM" id="SSF56601">
    <property type="entry name" value="beta-lactamase/transpeptidase-like"/>
    <property type="match status" value="1"/>
</dbReference>
<keyword evidence="11" id="KW-0472">Membrane</keyword>
<evidence type="ECO:0000259" key="14">
    <source>
        <dbReference type="Pfam" id="PF03717"/>
    </source>
</evidence>
<dbReference type="GO" id="GO:0005886">
    <property type="term" value="C:plasma membrane"/>
    <property type="evidence" value="ECO:0007669"/>
    <property type="project" value="UniProtKB-SubCell"/>
</dbReference>
<comment type="subcellular location">
    <subcellularLocation>
        <location evidence="2">Cell membrane</location>
    </subcellularLocation>
    <subcellularLocation>
        <location evidence="1">Membrane</location>
        <topology evidence="1">Single-pass membrane protein</topology>
    </subcellularLocation>
</comment>
<dbReference type="SUPFAM" id="SSF56519">
    <property type="entry name" value="Penicillin binding protein dimerisation domain"/>
    <property type="match status" value="1"/>
</dbReference>
<dbReference type="Pfam" id="PF00905">
    <property type="entry name" value="Transpeptidase"/>
    <property type="match status" value="1"/>
</dbReference>